<dbReference type="InterPro" id="IPR013321">
    <property type="entry name" value="Arc_rbn_hlx_hlx"/>
</dbReference>
<dbReference type="Gene3D" id="1.10.1220.10">
    <property type="entry name" value="Met repressor-like"/>
    <property type="match status" value="1"/>
</dbReference>
<dbReference type="AlphaFoldDB" id="A0A4R6ZW19"/>
<gene>
    <name evidence="2" type="ORF">DFP85_102143</name>
</gene>
<evidence type="ECO:0000313" key="3">
    <source>
        <dbReference type="Proteomes" id="UP000295212"/>
    </source>
</evidence>
<dbReference type="RefSeq" id="WP_133634527.1">
    <property type="nucleotide sequence ID" value="NZ_SNZJ01000002.1"/>
</dbReference>
<dbReference type="InterPro" id="IPR045559">
    <property type="entry name" value="RHH_9"/>
</dbReference>
<reference evidence="2 3" key="1">
    <citation type="submission" date="2019-03" db="EMBL/GenBank/DDBJ databases">
        <title>Genomic Encyclopedia of Type Strains, Phase III (KMG-III): the genomes of soil and plant-associated and newly described type strains.</title>
        <authorList>
            <person name="Whitman W."/>
        </authorList>
    </citation>
    <scope>NUCLEOTIDE SEQUENCE [LARGE SCALE GENOMIC DNA]</scope>
    <source>
        <strain evidence="2 3">CECT 5797</strain>
    </source>
</reference>
<sequence>MEKKTARLTLLIDPHKKRAFEQLCAAQDLTPSQVVRQLIRDYLRDHDVEYETRPDLASRDAPGRE</sequence>
<proteinExistence type="predicted"/>
<accession>A0A4R6ZW19</accession>
<dbReference type="SUPFAM" id="SSF47598">
    <property type="entry name" value="Ribbon-helix-helix"/>
    <property type="match status" value="1"/>
</dbReference>
<organism evidence="2 3">
    <name type="scientific">Halomonas ventosae</name>
    <dbReference type="NCBI Taxonomy" id="229007"/>
    <lineage>
        <taxon>Bacteria</taxon>
        <taxon>Pseudomonadati</taxon>
        <taxon>Pseudomonadota</taxon>
        <taxon>Gammaproteobacteria</taxon>
        <taxon>Oceanospirillales</taxon>
        <taxon>Halomonadaceae</taxon>
        <taxon>Halomonas</taxon>
    </lineage>
</organism>
<feature type="domain" description="Ribbon-helix-helix protein RHH" evidence="1">
    <location>
        <begin position="1"/>
        <end position="55"/>
    </location>
</feature>
<protein>
    <recommendedName>
        <fullName evidence="1">Ribbon-helix-helix protein RHH domain-containing protein</fullName>
    </recommendedName>
</protein>
<dbReference type="EMBL" id="SNZJ01000002">
    <property type="protein sequence ID" value="TDR56965.1"/>
    <property type="molecule type" value="Genomic_DNA"/>
</dbReference>
<dbReference type="GO" id="GO:0006355">
    <property type="term" value="P:regulation of DNA-templated transcription"/>
    <property type="evidence" value="ECO:0007669"/>
    <property type="project" value="InterPro"/>
</dbReference>
<evidence type="ECO:0000313" key="2">
    <source>
        <dbReference type="EMBL" id="TDR56965.1"/>
    </source>
</evidence>
<dbReference type="Proteomes" id="UP000295212">
    <property type="component" value="Unassembled WGS sequence"/>
</dbReference>
<evidence type="ECO:0000259" key="1">
    <source>
        <dbReference type="Pfam" id="PF19839"/>
    </source>
</evidence>
<name>A0A4R6ZW19_9GAMM</name>
<comment type="caution">
    <text evidence="2">The sequence shown here is derived from an EMBL/GenBank/DDBJ whole genome shotgun (WGS) entry which is preliminary data.</text>
</comment>
<dbReference type="Pfam" id="PF19839">
    <property type="entry name" value="RHH_9"/>
    <property type="match status" value="1"/>
</dbReference>
<dbReference type="OrthoDB" id="9181780at2"/>
<dbReference type="InterPro" id="IPR010985">
    <property type="entry name" value="Ribbon_hlx_hlx"/>
</dbReference>